<dbReference type="PANTHER" id="PTHR46494:SF2">
    <property type="entry name" value="MAGNESIUM TRANSPORT PROTEIN CORA"/>
    <property type="match status" value="1"/>
</dbReference>
<dbReference type="GO" id="GO:0015087">
    <property type="term" value="F:cobalt ion transmembrane transporter activity"/>
    <property type="evidence" value="ECO:0007669"/>
    <property type="project" value="TreeGrafter"/>
</dbReference>
<evidence type="ECO:0000256" key="7">
    <source>
        <dbReference type="ARBA" id="ARBA00022989"/>
    </source>
</evidence>
<gene>
    <name evidence="13" type="ORF">B4102_1400</name>
    <name evidence="14" type="ORF">JGZ69_16435</name>
</gene>
<dbReference type="Gene3D" id="1.20.58.340">
    <property type="entry name" value="Magnesium transport protein CorA, transmembrane region"/>
    <property type="match status" value="2"/>
</dbReference>
<dbReference type="OrthoDB" id="9803416at2"/>
<dbReference type="InterPro" id="IPR045861">
    <property type="entry name" value="CorA_cytoplasmic_dom"/>
</dbReference>
<keyword evidence="7 12" id="KW-1133">Transmembrane helix</keyword>
<evidence type="ECO:0000256" key="2">
    <source>
        <dbReference type="ARBA" id="ARBA00009765"/>
    </source>
</evidence>
<evidence type="ECO:0000256" key="10">
    <source>
        <dbReference type="ARBA" id="ARBA00034269"/>
    </source>
</evidence>
<reference evidence="13 15" key="1">
    <citation type="submission" date="2016-01" db="EMBL/GenBank/DDBJ databases">
        <title>Genome Sequences of Twelve Sporeforming Bacillus Species Isolated from Foods.</title>
        <authorList>
            <person name="Berendsen E.M."/>
            <person name="Wells-Bennik M.H."/>
            <person name="Krawcyk A.O."/>
            <person name="De Jong A."/>
            <person name="Holsappel S."/>
            <person name="Eijlander R.T."/>
            <person name="Kuipers O.P."/>
        </authorList>
    </citation>
    <scope>NUCLEOTIDE SEQUENCE [LARGE SCALE GENOMIC DNA]</scope>
    <source>
        <strain evidence="13 15">B4102</strain>
    </source>
</reference>
<dbReference type="PANTHER" id="PTHR46494">
    <property type="entry name" value="CORA FAMILY METAL ION TRANSPORTER (EUROFUNG)"/>
    <property type="match status" value="1"/>
</dbReference>
<evidence type="ECO:0000256" key="12">
    <source>
        <dbReference type="SAM" id="Phobius"/>
    </source>
</evidence>
<dbReference type="Proteomes" id="UP000075666">
    <property type="component" value="Unassembled WGS sequence"/>
</dbReference>
<comment type="subcellular location">
    <subcellularLocation>
        <location evidence="1">Cell membrane</location>
        <topology evidence="1">Multi-pass membrane protein</topology>
    </subcellularLocation>
</comment>
<dbReference type="EMBL" id="CP066701">
    <property type="protein sequence ID" value="QQX24376.1"/>
    <property type="molecule type" value="Genomic_DNA"/>
</dbReference>
<evidence type="ECO:0000256" key="1">
    <source>
        <dbReference type="ARBA" id="ARBA00004651"/>
    </source>
</evidence>
<protein>
    <submittedName>
        <fullName evidence="14">Magnesium transporter CorA family protein</fullName>
    </submittedName>
</protein>
<dbReference type="CDD" id="cd12821">
    <property type="entry name" value="EcCorA_ZntB-like"/>
    <property type="match status" value="1"/>
</dbReference>
<dbReference type="FunFam" id="1.20.58.340:FF:000004">
    <property type="entry name" value="Magnesium transport protein CorA"/>
    <property type="match status" value="1"/>
</dbReference>
<evidence type="ECO:0000313" key="14">
    <source>
        <dbReference type="EMBL" id="QQX24376.1"/>
    </source>
</evidence>
<dbReference type="Proteomes" id="UP000595512">
    <property type="component" value="Chromosome"/>
</dbReference>
<dbReference type="STRING" id="46224.B4102_1400"/>
<organism evidence="13 15">
    <name type="scientific">Heyndrickxia sporothermodurans</name>
    <dbReference type="NCBI Taxonomy" id="46224"/>
    <lineage>
        <taxon>Bacteria</taxon>
        <taxon>Bacillati</taxon>
        <taxon>Bacillota</taxon>
        <taxon>Bacilli</taxon>
        <taxon>Bacillales</taxon>
        <taxon>Bacillaceae</taxon>
        <taxon>Heyndrickxia</taxon>
    </lineage>
</organism>
<evidence type="ECO:0000256" key="11">
    <source>
        <dbReference type="ARBA" id="ARBA00045497"/>
    </source>
</evidence>
<feature type="transmembrane region" description="Helical" evidence="12">
    <location>
        <begin position="273"/>
        <end position="293"/>
    </location>
</feature>
<comment type="catalytic activity">
    <reaction evidence="10">
        <text>Mg(2+)(in) = Mg(2+)(out)</text>
        <dbReference type="Rhea" id="RHEA:29827"/>
        <dbReference type="ChEBI" id="CHEBI:18420"/>
    </reaction>
</comment>
<dbReference type="PATRIC" id="fig|46224.3.peg.140"/>
<comment type="similarity">
    <text evidence="2">Belongs to the CorA metal ion transporter (MIT) (TC 1.A.35) family.</text>
</comment>
<dbReference type="GO" id="GO:0005886">
    <property type="term" value="C:plasma membrane"/>
    <property type="evidence" value="ECO:0007669"/>
    <property type="project" value="UniProtKB-SubCell"/>
</dbReference>
<keyword evidence="5 12" id="KW-0812">Transmembrane</keyword>
<dbReference type="Pfam" id="PF01544">
    <property type="entry name" value="CorA"/>
    <property type="match status" value="1"/>
</dbReference>
<name>A0A150KLR0_9BACI</name>
<dbReference type="InterPro" id="IPR002523">
    <property type="entry name" value="MgTranspt_CorA/ZnTranspt_ZntB"/>
</dbReference>
<evidence type="ECO:0000256" key="9">
    <source>
        <dbReference type="ARBA" id="ARBA00023136"/>
    </source>
</evidence>
<dbReference type="GO" id="GO:0000287">
    <property type="term" value="F:magnesium ion binding"/>
    <property type="evidence" value="ECO:0007669"/>
    <property type="project" value="TreeGrafter"/>
</dbReference>
<feature type="transmembrane region" description="Helical" evidence="12">
    <location>
        <begin position="242"/>
        <end position="261"/>
    </location>
</feature>
<keyword evidence="6" id="KW-0460">Magnesium</keyword>
<dbReference type="KEGG" id="hspo:JGZ69_16435"/>
<proteinExistence type="inferred from homology"/>
<reference evidence="14 16" key="2">
    <citation type="submission" date="2020-12" db="EMBL/GenBank/DDBJ databases">
        <title>Taxonomic evaluation of the Bacillus sporothermodurans group of bacteria based on whole genome sequences.</title>
        <authorList>
            <person name="Fiedler G."/>
            <person name="Herbstmann A.-D."/>
            <person name="Doll E."/>
            <person name="Wenning M."/>
            <person name="Brinks E."/>
            <person name="Kabisch J."/>
            <person name="Breitenwieser F."/>
            <person name="Lappann M."/>
            <person name="Boehnlein C."/>
            <person name="Franz C."/>
        </authorList>
    </citation>
    <scope>NUCLEOTIDE SEQUENCE [LARGE SCALE GENOMIC DNA]</scope>
    <source>
        <strain evidence="14 16">DSM 10599</strain>
    </source>
</reference>
<evidence type="ECO:0000256" key="3">
    <source>
        <dbReference type="ARBA" id="ARBA00022448"/>
    </source>
</evidence>
<keyword evidence="9 12" id="KW-0472">Membrane</keyword>
<evidence type="ECO:0000313" key="13">
    <source>
        <dbReference type="EMBL" id="KYC95129.1"/>
    </source>
</evidence>
<dbReference type="AlphaFoldDB" id="A0A150KLR0"/>
<accession>A0A150KLR0</accession>
<keyword evidence="15" id="KW-1185">Reference proteome</keyword>
<evidence type="ECO:0000256" key="6">
    <source>
        <dbReference type="ARBA" id="ARBA00022842"/>
    </source>
</evidence>
<dbReference type="EMBL" id="LQYN01000097">
    <property type="protein sequence ID" value="KYC95129.1"/>
    <property type="molecule type" value="Genomic_DNA"/>
</dbReference>
<dbReference type="GO" id="GO:0015095">
    <property type="term" value="F:magnesium ion transmembrane transporter activity"/>
    <property type="evidence" value="ECO:0007669"/>
    <property type="project" value="TreeGrafter"/>
</dbReference>
<dbReference type="SUPFAM" id="SSF143865">
    <property type="entry name" value="CorA soluble domain-like"/>
    <property type="match status" value="1"/>
</dbReference>
<dbReference type="InterPro" id="IPR045863">
    <property type="entry name" value="CorA_TM1_TM2"/>
</dbReference>
<dbReference type="SUPFAM" id="SSF144083">
    <property type="entry name" value="Magnesium transport protein CorA, transmembrane region"/>
    <property type="match status" value="1"/>
</dbReference>
<dbReference type="GO" id="GO:0050897">
    <property type="term" value="F:cobalt ion binding"/>
    <property type="evidence" value="ECO:0007669"/>
    <property type="project" value="TreeGrafter"/>
</dbReference>
<dbReference type="RefSeq" id="WP_066234544.1">
    <property type="nucleotide sequence ID" value="NZ_CP066701.1"/>
</dbReference>
<evidence type="ECO:0000256" key="5">
    <source>
        <dbReference type="ARBA" id="ARBA00022692"/>
    </source>
</evidence>
<evidence type="ECO:0000256" key="4">
    <source>
        <dbReference type="ARBA" id="ARBA00022475"/>
    </source>
</evidence>
<evidence type="ECO:0000313" key="16">
    <source>
        <dbReference type="Proteomes" id="UP000595512"/>
    </source>
</evidence>
<sequence length="313" mass="37235">MKKIYSTSNWEWYRMESDNMSELKKLVDHPQYCNYWINRINNNESNYLEVSTFNPEYLYLSGSIIYLQNSKVQNENDLFHFFITKEYFITVDLDFSNLPETVVSEMLMEMEYTSTAIEGFFILIGEMIKNYLAKIDDFELRLNQLLWDLKEKNNIEILERIHHARHEILIWKNLMIPIKEIQIGMEEVFGEELTSFTACKRTNKRIERTLHLLKEYQQEIDALVDFEVVVSSHRGNEIMKTLTVLTTLFTPIAAWGALWGMNFKFMPELDLKFGYLYSLIVIAVTTLILYFYLKMKGWTGDILKSSKKHSFFK</sequence>
<evidence type="ECO:0000313" key="15">
    <source>
        <dbReference type="Proteomes" id="UP000075666"/>
    </source>
</evidence>
<keyword evidence="4" id="KW-1003">Cell membrane</keyword>
<evidence type="ECO:0000256" key="8">
    <source>
        <dbReference type="ARBA" id="ARBA00023065"/>
    </source>
</evidence>
<comment type="function">
    <text evidence="11">Mediates influx of magnesium ions. Alternates between open and closed states. Activated by low cytoplasmic Mg(2+) levels. Inactive when cytoplasmic Mg(2+) levels are high.</text>
</comment>
<keyword evidence="8" id="KW-0406">Ion transport</keyword>
<keyword evidence="3" id="KW-0813">Transport</keyword>